<gene>
    <name evidence="1" type="ORF">UW41_C0025G0018</name>
</gene>
<dbReference type="STRING" id="1618392.UW41_C0025G0018"/>
<organism evidence="1 2">
    <name type="scientific">Candidatus Collierbacteria bacterium GW2011_GWC2_44_18</name>
    <dbReference type="NCBI Taxonomy" id="1618392"/>
    <lineage>
        <taxon>Bacteria</taxon>
        <taxon>Candidatus Collieribacteriota</taxon>
    </lineage>
</organism>
<proteinExistence type="predicted"/>
<name>A0A0G1JX99_9BACT</name>
<evidence type="ECO:0000313" key="2">
    <source>
        <dbReference type="Proteomes" id="UP000034172"/>
    </source>
</evidence>
<dbReference type="AlphaFoldDB" id="A0A0G1JX99"/>
<dbReference type="Proteomes" id="UP000034172">
    <property type="component" value="Unassembled WGS sequence"/>
</dbReference>
<reference evidence="1 2" key="1">
    <citation type="journal article" date="2015" name="Nature">
        <title>rRNA introns, odd ribosomes, and small enigmatic genomes across a large radiation of phyla.</title>
        <authorList>
            <person name="Brown C.T."/>
            <person name="Hug L.A."/>
            <person name="Thomas B.C."/>
            <person name="Sharon I."/>
            <person name="Castelle C.J."/>
            <person name="Singh A."/>
            <person name="Wilkins M.J."/>
            <person name="Williams K.H."/>
            <person name="Banfield J.F."/>
        </authorList>
    </citation>
    <scope>NUCLEOTIDE SEQUENCE [LARGE SCALE GENOMIC DNA]</scope>
</reference>
<comment type="caution">
    <text evidence="1">The sequence shown here is derived from an EMBL/GenBank/DDBJ whole genome shotgun (WGS) entry which is preliminary data.</text>
</comment>
<sequence>MSKVDEMVGTINHMEMAVRNIFGQIFAHIGNNKILTAPNNIDRGFDLIEERFKIVNDNLLENTSLVLGRVAVVSGSIPTQKALETVFG</sequence>
<evidence type="ECO:0000313" key="1">
    <source>
        <dbReference type="EMBL" id="KKT48547.1"/>
    </source>
</evidence>
<dbReference type="EMBL" id="LCIE01000025">
    <property type="protein sequence ID" value="KKT48547.1"/>
    <property type="molecule type" value="Genomic_DNA"/>
</dbReference>
<protein>
    <submittedName>
        <fullName evidence="1">Uncharacterized protein</fullName>
    </submittedName>
</protein>
<accession>A0A0G1JX99</accession>